<reference evidence="7 8" key="1">
    <citation type="journal article" date="2017" name="Nat. Ecol. Evol.">
        <title>Scallop genome provides insights into evolution of bilaterian karyotype and development.</title>
        <authorList>
            <person name="Wang S."/>
            <person name="Zhang J."/>
            <person name="Jiao W."/>
            <person name="Li J."/>
            <person name="Xun X."/>
            <person name="Sun Y."/>
            <person name="Guo X."/>
            <person name="Huan P."/>
            <person name="Dong B."/>
            <person name="Zhang L."/>
            <person name="Hu X."/>
            <person name="Sun X."/>
            <person name="Wang J."/>
            <person name="Zhao C."/>
            <person name="Wang Y."/>
            <person name="Wang D."/>
            <person name="Huang X."/>
            <person name="Wang R."/>
            <person name="Lv J."/>
            <person name="Li Y."/>
            <person name="Zhang Z."/>
            <person name="Liu B."/>
            <person name="Lu W."/>
            <person name="Hui Y."/>
            <person name="Liang J."/>
            <person name="Zhou Z."/>
            <person name="Hou R."/>
            <person name="Li X."/>
            <person name="Liu Y."/>
            <person name="Li H."/>
            <person name="Ning X."/>
            <person name="Lin Y."/>
            <person name="Zhao L."/>
            <person name="Xing Q."/>
            <person name="Dou J."/>
            <person name="Li Y."/>
            <person name="Mao J."/>
            <person name="Guo H."/>
            <person name="Dou H."/>
            <person name="Li T."/>
            <person name="Mu C."/>
            <person name="Jiang W."/>
            <person name="Fu Q."/>
            <person name="Fu X."/>
            <person name="Miao Y."/>
            <person name="Liu J."/>
            <person name="Yu Q."/>
            <person name="Li R."/>
            <person name="Liao H."/>
            <person name="Li X."/>
            <person name="Kong Y."/>
            <person name="Jiang Z."/>
            <person name="Chourrout D."/>
            <person name="Li R."/>
            <person name="Bao Z."/>
        </authorList>
    </citation>
    <scope>NUCLEOTIDE SEQUENCE [LARGE SCALE GENOMIC DNA]</scope>
    <source>
        <strain evidence="7 8">PY_sf001</strain>
    </source>
</reference>
<gene>
    <name evidence="7" type="ORF">KP79_PYT06330</name>
</gene>
<dbReference type="Pfam" id="PF06268">
    <property type="entry name" value="Fascin"/>
    <property type="match status" value="4"/>
</dbReference>
<dbReference type="GO" id="GO:0005737">
    <property type="term" value="C:cytoplasm"/>
    <property type="evidence" value="ECO:0007669"/>
    <property type="project" value="TreeGrafter"/>
</dbReference>
<evidence type="ECO:0000256" key="4">
    <source>
        <dbReference type="ARBA" id="ARBA00023203"/>
    </source>
</evidence>
<dbReference type="InterPro" id="IPR024703">
    <property type="entry name" value="Fascin_metazoans"/>
</dbReference>
<feature type="domain" description="Fascin-like" evidence="6">
    <location>
        <begin position="287"/>
        <end position="396"/>
    </location>
</feature>
<dbReference type="EMBL" id="NEDP02001668">
    <property type="protein sequence ID" value="OWF52748.1"/>
    <property type="molecule type" value="Genomic_DNA"/>
</dbReference>
<dbReference type="FunFam" id="2.80.10.50:FF:000008">
    <property type="entry name" value="Fascin"/>
    <property type="match status" value="1"/>
</dbReference>
<feature type="domain" description="Fascin-like" evidence="6">
    <location>
        <begin position="158"/>
        <end position="272"/>
    </location>
</feature>
<dbReference type="GO" id="GO:0016477">
    <property type="term" value="P:cell migration"/>
    <property type="evidence" value="ECO:0007669"/>
    <property type="project" value="TreeGrafter"/>
</dbReference>
<evidence type="ECO:0000256" key="5">
    <source>
        <dbReference type="ARBA" id="ARBA00023212"/>
    </source>
</evidence>
<dbReference type="GO" id="GO:0051017">
    <property type="term" value="P:actin filament bundle assembly"/>
    <property type="evidence" value="ECO:0007669"/>
    <property type="project" value="TreeGrafter"/>
</dbReference>
<feature type="domain" description="Fascin-like" evidence="6">
    <location>
        <begin position="30"/>
        <end position="149"/>
    </location>
</feature>
<sequence length="515" mass="57544">MSQTNGCNGHSKDSVLEFSWKVGLLNCKTKYLTAESFGKLNITGTALKKKQVWTLEHDRNSDDKANEGDIYLRSPQTEDTYVSSDKYGNVKLTEKGDDCKFRVEYGGDKYSGLWAFRNVNYGTLLGTAPKDEVTCFQKGKPAEMEYWTVQLSIHPQVNIRNINRKRYAHLCNDELQCTEVIPWGAEALIILEFHKGKYALKTSDDRYLNCDGTLSTDCTDDSAETKFTLEIRSGKDAGLAFKDCEQRYLTSIGSTATMKARNMTVTKDELFSIEDSHPQVLFISEAGKMASIKQGVDISANQTEESETETFQTEYLPELNKWAIRTCKATYWAVVNPGSGIQANSKEIKDTSLFDIEWQGDGTVGIKAHNGKYVSHKSTGAMAATADALEEKERYKVKITNRPQLILRCQHGFVGPKSSTSSELVCNKASATILFLEGSNDGTYAMKDSKGKYWSISEDSHISPDGDTPTPFTIEFLKQTIVTIKGPNGRYLKGEQNGNFRVVAEEVGPDTYWEF</sequence>
<dbReference type="InterPro" id="IPR008999">
    <property type="entry name" value="Actin-crosslinking"/>
</dbReference>
<feature type="domain" description="Fascin-like" evidence="6">
    <location>
        <begin position="422"/>
        <end position="515"/>
    </location>
</feature>
<dbReference type="AlphaFoldDB" id="A0A210QVF8"/>
<dbReference type="OrthoDB" id="10259868at2759"/>
<accession>A0A210QVF8</accession>
<proteinExistence type="inferred from homology"/>
<dbReference type="GO" id="GO:0015629">
    <property type="term" value="C:actin cytoskeleton"/>
    <property type="evidence" value="ECO:0007669"/>
    <property type="project" value="TreeGrafter"/>
</dbReference>
<dbReference type="CDD" id="cd23336">
    <property type="entry name" value="beta-trefoil_FSCN_rpt3"/>
    <property type="match status" value="1"/>
</dbReference>
<evidence type="ECO:0000256" key="2">
    <source>
        <dbReference type="ARBA" id="ARBA00007415"/>
    </source>
</evidence>
<dbReference type="SUPFAM" id="SSF50405">
    <property type="entry name" value="Actin-crosslinking proteins"/>
    <property type="match status" value="4"/>
</dbReference>
<protein>
    <submittedName>
        <fullName evidence="7">Protein singed</fullName>
    </submittedName>
</protein>
<comment type="subcellular location">
    <subcellularLocation>
        <location evidence="1">Cytoplasm</location>
        <location evidence="1">Cytoskeleton</location>
    </subcellularLocation>
</comment>
<keyword evidence="8" id="KW-1185">Reference proteome</keyword>
<keyword evidence="4" id="KW-0009">Actin-binding</keyword>
<evidence type="ECO:0000259" key="6">
    <source>
        <dbReference type="Pfam" id="PF06268"/>
    </source>
</evidence>
<dbReference type="GO" id="GO:0007163">
    <property type="term" value="P:establishment or maintenance of cell polarity"/>
    <property type="evidence" value="ECO:0007669"/>
    <property type="project" value="TreeGrafter"/>
</dbReference>
<dbReference type="InterPro" id="IPR010431">
    <property type="entry name" value="Fascin"/>
</dbReference>
<name>A0A210QVF8_MIZYE</name>
<evidence type="ECO:0000256" key="3">
    <source>
        <dbReference type="ARBA" id="ARBA00022490"/>
    </source>
</evidence>
<evidence type="ECO:0000313" key="8">
    <source>
        <dbReference type="Proteomes" id="UP000242188"/>
    </source>
</evidence>
<comment type="similarity">
    <text evidence="2">Belongs to the fascin family.</text>
</comment>
<dbReference type="CDD" id="cd23337">
    <property type="entry name" value="beta-trefoil_FSCN_rpt4"/>
    <property type="match status" value="1"/>
</dbReference>
<dbReference type="CDD" id="cd23335">
    <property type="entry name" value="beta-trefoil_FSCN_rpt2"/>
    <property type="match status" value="1"/>
</dbReference>
<dbReference type="Gene3D" id="2.80.10.50">
    <property type="match status" value="4"/>
</dbReference>
<evidence type="ECO:0000256" key="1">
    <source>
        <dbReference type="ARBA" id="ARBA00004245"/>
    </source>
</evidence>
<dbReference type="FunFam" id="2.80.10.50:FF:000015">
    <property type="entry name" value="Fascin"/>
    <property type="match status" value="1"/>
</dbReference>
<dbReference type="InterPro" id="IPR022768">
    <property type="entry name" value="Fascin-like_dom"/>
</dbReference>
<keyword evidence="3" id="KW-0963">Cytoplasm</keyword>
<dbReference type="STRING" id="6573.A0A210QVF8"/>
<dbReference type="GO" id="GO:0030674">
    <property type="term" value="F:protein-macromolecule adaptor activity"/>
    <property type="evidence" value="ECO:0007669"/>
    <property type="project" value="InterPro"/>
</dbReference>
<dbReference type="GO" id="GO:0051015">
    <property type="term" value="F:actin filament binding"/>
    <property type="evidence" value="ECO:0007669"/>
    <property type="project" value="InterPro"/>
</dbReference>
<evidence type="ECO:0000313" key="7">
    <source>
        <dbReference type="EMBL" id="OWF52748.1"/>
    </source>
</evidence>
<dbReference type="PIRSF" id="PIRSF005682">
    <property type="entry name" value="Fascin"/>
    <property type="match status" value="1"/>
</dbReference>
<dbReference type="PANTHER" id="PTHR10551">
    <property type="entry name" value="FASCIN"/>
    <property type="match status" value="1"/>
</dbReference>
<organism evidence="7 8">
    <name type="scientific">Mizuhopecten yessoensis</name>
    <name type="common">Japanese scallop</name>
    <name type="synonym">Patinopecten yessoensis</name>
    <dbReference type="NCBI Taxonomy" id="6573"/>
    <lineage>
        <taxon>Eukaryota</taxon>
        <taxon>Metazoa</taxon>
        <taxon>Spiralia</taxon>
        <taxon>Lophotrochozoa</taxon>
        <taxon>Mollusca</taxon>
        <taxon>Bivalvia</taxon>
        <taxon>Autobranchia</taxon>
        <taxon>Pteriomorphia</taxon>
        <taxon>Pectinida</taxon>
        <taxon>Pectinoidea</taxon>
        <taxon>Pectinidae</taxon>
        <taxon>Mizuhopecten</taxon>
    </lineage>
</organism>
<comment type="caution">
    <text evidence="7">The sequence shown here is derived from an EMBL/GenBank/DDBJ whole genome shotgun (WGS) entry which is preliminary data.</text>
</comment>
<dbReference type="CDD" id="cd23334">
    <property type="entry name" value="beta-trefoil_FSCN_rpt1"/>
    <property type="match status" value="1"/>
</dbReference>
<dbReference type="PANTHER" id="PTHR10551:SF9">
    <property type="entry name" value="FASCIN-2"/>
    <property type="match status" value="1"/>
</dbReference>
<keyword evidence="5" id="KW-0206">Cytoskeleton</keyword>
<dbReference type="Proteomes" id="UP000242188">
    <property type="component" value="Unassembled WGS sequence"/>
</dbReference>